<dbReference type="InterPro" id="IPR023019">
    <property type="entry name" value="His_synth_HisIE"/>
</dbReference>
<evidence type="ECO:0000256" key="4">
    <source>
        <dbReference type="ARBA" id="ARBA00005169"/>
    </source>
</evidence>
<comment type="subcellular location">
    <subcellularLocation>
        <location evidence="3 15">Cytoplasm</location>
    </subcellularLocation>
</comment>
<dbReference type="Gene3D" id="1.10.287.1080">
    <property type="entry name" value="MazG-like"/>
    <property type="match status" value="1"/>
</dbReference>
<keyword evidence="18" id="KW-1185">Reference proteome</keyword>
<evidence type="ECO:0000256" key="3">
    <source>
        <dbReference type="ARBA" id="ARBA00004496"/>
    </source>
</evidence>
<evidence type="ECO:0000256" key="15">
    <source>
        <dbReference type="HAMAP-Rule" id="MF_01019"/>
    </source>
</evidence>
<dbReference type="Pfam" id="PF01502">
    <property type="entry name" value="PRA-CH"/>
    <property type="match status" value="1"/>
</dbReference>
<dbReference type="InterPro" id="IPR026660">
    <property type="entry name" value="PRA-CH"/>
</dbReference>
<dbReference type="InterPro" id="IPR008179">
    <property type="entry name" value="HisE"/>
</dbReference>
<dbReference type="RefSeq" id="WP_264175631.1">
    <property type="nucleotide sequence ID" value="NZ_JADCKB010000001.1"/>
</dbReference>
<comment type="pathway">
    <text evidence="5 15">Amino-acid biosynthesis; L-histidine biosynthesis; L-histidine from 5-phospho-alpha-D-ribose 1-diphosphate: step 2/9.</text>
</comment>
<dbReference type="HAMAP" id="MF_01020">
    <property type="entry name" value="HisE"/>
    <property type="match status" value="1"/>
</dbReference>
<feature type="region of interest" description="Phosphoribosyl-AMP cyclohydrolase" evidence="15">
    <location>
        <begin position="1"/>
        <end position="123"/>
    </location>
</feature>
<dbReference type="EC" id="3.5.4.19" evidence="15"/>
<dbReference type="AlphaFoldDB" id="A0A9D5LXX6"/>
<keyword evidence="8 15" id="KW-0963">Cytoplasm</keyword>
<dbReference type="Gene3D" id="3.10.20.810">
    <property type="entry name" value="Phosphoribosyl-AMP cyclohydrolase"/>
    <property type="match status" value="1"/>
</dbReference>
<protein>
    <recommendedName>
        <fullName evidence="15">Histidine biosynthesis bifunctional protein HisIE</fullName>
    </recommendedName>
    <domain>
        <recommendedName>
            <fullName evidence="15">Phosphoribosyl-AMP cyclohydrolase</fullName>
            <shortName evidence="15">PRA-CH</shortName>
            <ecNumber evidence="15">3.5.4.19</ecNumber>
        </recommendedName>
    </domain>
    <domain>
        <recommendedName>
            <fullName evidence="15">Phosphoribosyl-ATP pyrophosphatase</fullName>
            <shortName evidence="15">PRA-PH</shortName>
            <ecNumber evidence="15">3.6.1.31</ecNumber>
        </recommendedName>
    </domain>
</protein>
<dbReference type="InterPro" id="IPR002496">
    <property type="entry name" value="PRib_AMP_CycHydrolase_dom"/>
</dbReference>
<feature type="region of interest" description="Phosphoribosyl-ATP pyrophosphohydrolase" evidence="15">
    <location>
        <begin position="124"/>
        <end position="213"/>
    </location>
</feature>
<evidence type="ECO:0000256" key="6">
    <source>
        <dbReference type="ARBA" id="ARBA00007731"/>
    </source>
</evidence>
<keyword evidence="9 15" id="KW-0028">Amino-acid biosynthesis</keyword>
<keyword evidence="14 15" id="KW-0511">Multifunctional enzyme</keyword>
<dbReference type="GO" id="GO:0004636">
    <property type="term" value="F:phosphoribosyl-ATP diphosphatase activity"/>
    <property type="evidence" value="ECO:0007669"/>
    <property type="project" value="UniProtKB-UniRule"/>
</dbReference>
<dbReference type="InterPro" id="IPR038019">
    <property type="entry name" value="PRib_AMP_CycHydrolase_sf"/>
</dbReference>
<evidence type="ECO:0000256" key="1">
    <source>
        <dbReference type="ARBA" id="ARBA00000024"/>
    </source>
</evidence>
<feature type="domain" description="Phosphoribosyl-AMP cyclohydrolase" evidence="16">
    <location>
        <begin position="29"/>
        <end position="102"/>
    </location>
</feature>
<dbReference type="GO" id="GO:0005737">
    <property type="term" value="C:cytoplasm"/>
    <property type="evidence" value="ECO:0007669"/>
    <property type="project" value="UniProtKB-SubCell"/>
</dbReference>
<keyword evidence="10 15" id="KW-0547">Nucleotide-binding</keyword>
<dbReference type="HAMAP" id="MF_01021">
    <property type="entry name" value="HisI"/>
    <property type="match status" value="1"/>
</dbReference>
<accession>A0A9D5LXX6</accession>
<dbReference type="HAMAP" id="MF_01019">
    <property type="entry name" value="HisIE"/>
    <property type="match status" value="1"/>
</dbReference>
<keyword evidence="11 15" id="KW-0378">Hydrolase</keyword>
<dbReference type="GO" id="GO:0005524">
    <property type="term" value="F:ATP binding"/>
    <property type="evidence" value="ECO:0007669"/>
    <property type="project" value="UniProtKB-KW"/>
</dbReference>
<keyword evidence="12 15" id="KW-0067">ATP-binding</keyword>
<dbReference type="NCBIfam" id="NF002747">
    <property type="entry name" value="PRK02759.1"/>
    <property type="match status" value="1"/>
</dbReference>
<organism evidence="17 18">
    <name type="scientific">Ructibacterium gallinarum</name>
    <dbReference type="NCBI Taxonomy" id="2779355"/>
    <lineage>
        <taxon>Bacteria</taxon>
        <taxon>Bacillati</taxon>
        <taxon>Bacillota</taxon>
        <taxon>Clostridia</taxon>
        <taxon>Eubacteriales</taxon>
        <taxon>Oscillospiraceae</taxon>
        <taxon>Ructibacterium</taxon>
    </lineage>
</organism>
<dbReference type="SUPFAM" id="SSF141734">
    <property type="entry name" value="HisI-like"/>
    <property type="match status" value="1"/>
</dbReference>
<dbReference type="CDD" id="cd11534">
    <property type="entry name" value="NTP-PPase_HisIE_like"/>
    <property type="match status" value="1"/>
</dbReference>
<evidence type="ECO:0000256" key="2">
    <source>
        <dbReference type="ARBA" id="ARBA00001460"/>
    </source>
</evidence>
<dbReference type="GO" id="GO:0004635">
    <property type="term" value="F:phosphoribosyl-AMP cyclohydrolase activity"/>
    <property type="evidence" value="ECO:0007669"/>
    <property type="project" value="UniProtKB-UniRule"/>
</dbReference>
<dbReference type="NCBIfam" id="NF000768">
    <property type="entry name" value="PRK00051.1"/>
    <property type="match status" value="1"/>
</dbReference>
<dbReference type="InterPro" id="IPR021130">
    <property type="entry name" value="PRib-ATP_PPHydrolase-like"/>
</dbReference>
<evidence type="ECO:0000256" key="12">
    <source>
        <dbReference type="ARBA" id="ARBA00022840"/>
    </source>
</evidence>
<name>A0A9D5LXX6_9FIRM</name>
<evidence type="ECO:0000313" key="17">
    <source>
        <dbReference type="EMBL" id="MBE5038902.1"/>
    </source>
</evidence>
<dbReference type="PANTHER" id="PTHR42945">
    <property type="entry name" value="HISTIDINE BIOSYNTHESIS BIFUNCTIONAL PROTEIN"/>
    <property type="match status" value="1"/>
</dbReference>
<evidence type="ECO:0000256" key="7">
    <source>
        <dbReference type="ARBA" id="ARBA00008299"/>
    </source>
</evidence>
<dbReference type="EC" id="3.6.1.31" evidence="15"/>
<evidence type="ECO:0000256" key="14">
    <source>
        <dbReference type="ARBA" id="ARBA00023268"/>
    </source>
</evidence>
<dbReference type="GO" id="GO:0000105">
    <property type="term" value="P:L-histidine biosynthetic process"/>
    <property type="evidence" value="ECO:0007669"/>
    <property type="project" value="UniProtKB-UniRule"/>
</dbReference>
<gene>
    <name evidence="15" type="primary">hisI</name>
    <name evidence="15" type="synonym">hisIE</name>
    <name evidence="17" type="ORF">INF28_00275</name>
</gene>
<comment type="similarity">
    <text evidence="6 15">In the C-terminal section; belongs to the PRA-PH family.</text>
</comment>
<reference evidence="17" key="1">
    <citation type="submission" date="2020-10" db="EMBL/GenBank/DDBJ databases">
        <title>ChiBAC.</title>
        <authorList>
            <person name="Zenner C."/>
            <person name="Hitch T.C.A."/>
            <person name="Clavel T."/>
        </authorList>
    </citation>
    <scope>NUCLEOTIDE SEQUENCE</scope>
    <source>
        <strain evidence="17">DSM 107454</strain>
    </source>
</reference>
<comment type="pathway">
    <text evidence="4 15">Amino-acid biosynthesis; L-histidine biosynthesis; L-histidine from 5-phospho-alpha-D-ribose 1-diphosphate: step 3/9.</text>
</comment>
<comment type="caution">
    <text evidence="17">The sequence shown here is derived from an EMBL/GenBank/DDBJ whole genome shotgun (WGS) entry which is preliminary data.</text>
</comment>
<evidence type="ECO:0000313" key="18">
    <source>
        <dbReference type="Proteomes" id="UP000806542"/>
    </source>
</evidence>
<dbReference type="NCBIfam" id="TIGR03188">
    <property type="entry name" value="histidine_hisI"/>
    <property type="match status" value="1"/>
</dbReference>
<dbReference type="Pfam" id="PF01503">
    <property type="entry name" value="PRA-PH"/>
    <property type="match status" value="1"/>
</dbReference>
<dbReference type="EMBL" id="JADCKB010000001">
    <property type="protein sequence ID" value="MBE5038902.1"/>
    <property type="molecule type" value="Genomic_DNA"/>
</dbReference>
<comment type="catalytic activity">
    <reaction evidence="2 15">
        <text>1-(5-phospho-beta-D-ribosyl)-ATP + H2O = 1-(5-phospho-beta-D-ribosyl)-5'-AMP + diphosphate + H(+)</text>
        <dbReference type="Rhea" id="RHEA:22828"/>
        <dbReference type="ChEBI" id="CHEBI:15377"/>
        <dbReference type="ChEBI" id="CHEBI:15378"/>
        <dbReference type="ChEBI" id="CHEBI:33019"/>
        <dbReference type="ChEBI" id="CHEBI:59457"/>
        <dbReference type="ChEBI" id="CHEBI:73183"/>
        <dbReference type="EC" id="3.6.1.31"/>
    </reaction>
</comment>
<keyword evidence="13 15" id="KW-0368">Histidine biosynthesis</keyword>
<evidence type="ECO:0000256" key="8">
    <source>
        <dbReference type="ARBA" id="ARBA00022490"/>
    </source>
</evidence>
<comment type="similarity">
    <text evidence="7 15">In the N-terminal section; belongs to the PRA-CH family.</text>
</comment>
<evidence type="ECO:0000256" key="5">
    <source>
        <dbReference type="ARBA" id="ARBA00005204"/>
    </source>
</evidence>
<dbReference type="SUPFAM" id="SSF101386">
    <property type="entry name" value="all-alpha NTP pyrophosphatases"/>
    <property type="match status" value="1"/>
</dbReference>
<sequence length="213" mass="24039">MEFMKELKFDENGLIPAIAQDALSGEVLMCAYMNEESLAQTIKTGKATYFSRSRQELWEKGATSGHVQHVKEILVDCDGDALVLKIDQEGAACHTGHPSCFYRRVVDGKLVEVPTGLGRNPKILYDVYNVIVDRVKNPKEGSYTNYLFEKGIDKMLKKVGEESAEVIIASKNYVKSEVQYETADLLYHLSVVLVEEGLTWDDVFEELSSRYKK</sequence>
<evidence type="ECO:0000256" key="10">
    <source>
        <dbReference type="ARBA" id="ARBA00022741"/>
    </source>
</evidence>
<dbReference type="Proteomes" id="UP000806542">
    <property type="component" value="Unassembled WGS sequence"/>
</dbReference>
<evidence type="ECO:0000256" key="9">
    <source>
        <dbReference type="ARBA" id="ARBA00022605"/>
    </source>
</evidence>
<proteinExistence type="inferred from homology"/>
<comment type="catalytic activity">
    <reaction evidence="1 15">
        <text>1-(5-phospho-beta-D-ribosyl)-5'-AMP + H2O = 1-(5-phospho-beta-D-ribosyl)-5-[(5-phospho-beta-D-ribosylamino)methylideneamino]imidazole-4-carboxamide</text>
        <dbReference type="Rhea" id="RHEA:20049"/>
        <dbReference type="ChEBI" id="CHEBI:15377"/>
        <dbReference type="ChEBI" id="CHEBI:58435"/>
        <dbReference type="ChEBI" id="CHEBI:59457"/>
        <dbReference type="EC" id="3.5.4.19"/>
    </reaction>
</comment>
<evidence type="ECO:0000256" key="13">
    <source>
        <dbReference type="ARBA" id="ARBA00023102"/>
    </source>
</evidence>
<dbReference type="PANTHER" id="PTHR42945:SF1">
    <property type="entry name" value="HISTIDINE BIOSYNTHESIS BIFUNCTIONAL PROTEIN HIS7"/>
    <property type="match status" value="1"/>
</dbReference>
<evidence type="ECO:0000259" key="16">
    <source>
        <dbReference type="Pfam" id="PF01502"/>
    </source>
</evidence>
<dbReference type="FunFam" id="3.10.20.810:FF:000001">
    <property type="entry name" value="Histidine biosynthesis bifunctional protein HisIE"/>
    <property type="match status" value="1"/>
</dbReference>
<evidence type="ECO:0000256" key="11">
    <source>
        <dbReference type="ARBA" id="ARBA00022801"/>
    </source>
</evidence>